<dbReference type="Gene3D" id="1.10.1660.10">
    <property type="match status" value="1"/>
</dbReference>
<dbReference type="InterPro" id="IPR009061">
    <property type="entry name" value="DNA-bd_dom_put_sf"/>
</dbReference>
<dbReference type="Pfam" id="PF13411">
    <property type="entry name" value="MerR_1"/>
    <property type="match status" value="1"/>
</dbReference>
<organism evidence="4 5">
    <name type="scientific">Bacillus thermozeamaize</name>
    <dbReference type="NCBI Taxonomy" id="230954"/>
    <lineage>
        <taxon>Bacteria</taxon>
        <taxon>Bacillati</taxon>
        <taxon>Bacillota</taxon>
        <taxon>Bacilli</taxon>
        <taxon>Bacillales</taxon>
        <taxon>Bacillaceae</taxon>
        <taxon>Bacillus</taxon>
    </lineage>
</organism>
<dbReference type="PANTHER" id="PTHR30204">
    <property type="entry name" value="REDOX-CYCLING DRUG-SENSING TRANSCRIPTIONAL ACTIVATOR SOXR"/>
    <property type="match status" value="1"/>
</dbReference>
<dbReference type="GO" id="GO:0003677">
    <property type="term" value="F:DNA binding"/>
    <property type="evidence" value="ECO:0007669"/>
    <property type="project" value="UniProtKB-KW"/>
</dbReference>
<dbReference type="InterPro" id="IPR000551">
    <property type="entry name" value="MerR-type_HTH_dom"/>
</dbReference>
<dbReference type="EMBL" id="LZRT01000134">
    <property type="protein sequence ID" value="OUM84334.1"/>
    <property type="molecule type" value="Genomic_DNA"/>
</dbReference>
<dbReference type="AlphaFoldDB" id="A0A1Y3PAV0"/>
<dbReference type="InterPro" id="IPR047057">
    <property type="entry name" value="MerR_fam"/>
</dbReference>
<proteinExistence type="predicted"/>
<dbReference type="GO" id="GO:0003700">
    <property type="term" value="F:DNA-binding transcription factor activity"/>
    <property type="evidence" value="ECO:0007669"/>
    <property type="project" value="InterPro"/>
</dbReference>
<evidence type="ECO:0000313" key="5">
    <source>
        <dbReference type="Proteomes" id="UP000196475"/>
    </source>
</evidence>
<feature type="domain" description="HTH merR-type" evidence="3">
    <location>
        <begin position="1"/>
        <end position="69"/>
    </location>
</feature>
<dbReference type="PRINTS" id="PR00040">
    <property type="entry name" value="HTHMERR"/>
</dbReference>
<dbReference type="SUPFAM" id="SSF46955">
    <property type="entry name" value="Putative DNA-binding domain"/>
    <property type="match status" value="1"/>
</dbReference>
<keyword evidence="2" id="KW-0175">Coiled coil</keyword>
<evidence type="ECO:0000313" key="4">
    <source>
        <dbReference type="EMBL" id="OUM84334.1"/>
    </source>
</evidence>
<dbReference type="SMART" id="SM00422">
    <property type="entry name" value="HTH_MERR"/>
    <property type="match status" value="1"/>
</dbReference>
<dbReference type="PROSITE" id="PS50937">
    <property type="entry name" value="HTH_MERR_2"/>
    <property type="match status" value="1"/>
</dbReference>
<gene>
    <name evidence="4" type="ORF">BAA01_04670</name>
</gene>
<name>A0A1Y3PAV0_9BACI</name>
<dbReference type="Proteomes" id="UP000196475">
    <property type="component" value="Unassembled WGS sequence"/>
</dbReference>
<accession>A0A1Y3PAV0</accession>
<feature type="coiled-coil region" evidence="2">
    <location>
        <begin position="53"/>
        <end position="97"/>
    </location>
</feature>
<protein>
    <submittedName>
        <fullName evidence="4">MerR family transcriptional regulator</fullName>
    </submittedName>
</protein>
<dbReference type="PANTHER" id="PTHR30204:SF95">
    <property type="entry name" value="HTH-TYPE TRANSCRIPTIONAL REGULATOR CUER"/>
    <property type="match status" value="1"/>
</dbReference>
<evidence type="ECO:0000256" key="2">
    <source>
        <dbReference type="SAM" id="Coils"/>
    </source>
</evidence>
<evidence type="ECO:0000256" key="1">
    <source>
        <dbReference type="ARBA" id="ARBA00023125"/>
    </source>
</evidence>
<comment type="caution">
    <text evidence="4">The sequence shown here is derived from an EMBL/GenBank/DDBJ whole genome shotgun (WGS) entry which is preliminary data.</text>
</comment>
<sequence length="141" mass="16703">MYRIGELAKAANVSKRTIDYYTQLGLLTFERTESNYRYYSEEALERLRLIQLFKKEKLSLEEIRERLRVLDEQKLPAADVSEKMREICEQIHLLEDRLLELKPLLSKLNEQQLRVLTKQMSVQCASFIHTLHLLIGAHPFI</sequence>
<evidence type="ECO:0000259" key="3">
    <source>
        <dbReference type="PROSITE" id="PS50937"/>
    </source>
</evidence>
<keyword evidence="1" id="KW-0238">DNA-binding</keyword>
<reference evidence="5" key="1">
    <citation type="submission" date="2016-06" db="EMBL/GenBank/DDBJ databases">
        <authorList>
            <person name="Nascimento L."/>
            <person name="Pereira R.V."/>
            <person name="Martins L.F."/>
            <person name="Quaggio R.B."/>
            <person name="Silva A.M."/>
            <person name="Setubal J.C."/>
        </authorList>
    </citation>
    <scope>NUCLEOTIDE SEQUENCE [LARGE SCALE GENOMIC DNA]</scope>
</reference>